<feature type="transmembrane region" description="Helical" evidence="1">
    <location>
        <begin position="163"/>
        <end position="180"/>
    </location>
</feature>
<feature type="transmembrane region" description="Helical" evidence="1">
    <location>
        <begin position="384"/>
        <end position="409"/>
    </location>
</feature>
<evidence type="ECO:0000259" key="3">
    <source>
        <dbReference type="Pfam" id="PF19040"/>
    </source>
</evidence>
<feature type="transmembrane region" description="Helical" evidence="1">
    <location>
        <begin position="346"/>
        <end position="363"/>
    </location>
</feature>
<protein>
    <submittedName>
        <fullName evidence="4">Acyltransferase family protein</fullName>
        <ecNumber evidence="4">2.3.1.-</ecNumber>
    </submittedName>
</protein>
<dbReference type="PANTHER" id="PTHR23028">
    <property type="entry name" value="ACETYLTRANSFERASE"/>
    <property type="match status" value="1"/>
</dbReference>
<dbReference type="InterPro" id="IPR050879">
    <property type="entry name" value="Acyltransferase_3"/>
</dbReference>
<feature type="domain" description="Acyltransferase 3" evidence="2">
    <location>
        <begin position="24"/>
        <end position="360"/>
    </location>
</feature>
<evidence type="ECO:0000313" key="5">
    <source>
        <dbReference type="Proteomes" id="UP001232725"/>
    </source>
</evidence>
<dbReference type="Proteomes" id="UP001232725">
    <property type="component" value="Unassembled WGS sequence"/>
</dbReference>
<keyword evidence="1" id="KW-0472">Membrane</keyword>
<dbReference type="PANTHER" id="PTHR23028:SF53">
    <property type="entry name" value="ACYL_TRANSF_3 DOMAIN-CONTAINING PROTEIN"/>
    <property type="match status" value="1"/>
</dbReference>
<dbReference type="EC" id="2.3.1.-" evidence="4"/>
<dbReference type="Pfam" id="PF01757">
    <property type="entry name" value="Acyl_transf_3"/>
    <property type="match status" value="1"/>
</dbReference>
<feature type="transmembrane region" description="Helical" evidence="1">
    <location>
        <begin position="91"/>
        <end position="111"/>
    </location>
</feature>
<comment type="caution">
    <text evidence="4">The sequence shown here is derived from an EMBL/GenBank/DDBJ whole genome shotgun (WGS) entry which is preliminary data.</text>
</comment>
<name>A0ABT9INS6_9MICC</name>
<dbReference type="Pfam" id="PF19040">
    <property type="entry name" value="SGNH"/>
    <property type="match status" value="1"/>
</dbReference>
<keyword evidence="1" id="KW-0812">Transmembrane</keyword>
<keyword evidence="4" id="KW-0808">Transferase</keyword>
<sequence>MAFQTLLTRRTRRPRQAQPAKFRADIQALRAFAVTAVVLNHFWVERLPGGYIGVDVFFVISGYLITRHLMDELSSTGRLKFGQFYARRMRRLLPAALLVSLAGLAGAWFILPFSRWTDVAQETLASAFYAENWVLAAKSIDYSASHDLATTVQHYWSLSVEEQFYLVWPVLLAGAFLLAGRLRKSRLAVVAGVMVVVFAASLVFCILYTDSNKNEAYFVTTTRAWEFAAGALLALLAIRLGDASASRASAAFRTFWHVLGVAGATTLLVTVVAFNDRTPFPGYMALVPVLATGAIILSGTVLGRSAVPGAGWGPLQYLGDVSYSLYLWHWPVLMLAIPLLGDPMHSWQRALLVLLSVVLAALSKKFIEDPGRKHLFRGRPSWNSLVAGLGGMAVVGVVSFAMVFSVGVAQQQQAAELASLSQSPCYGARSMENGAQSCSARFGPPRAENIGATEAPWFNVPECKTDADPIVVQGSKRLDDCDFSGGRKDAVTAWLVGDSHAEQWKAAIIPMARKLQWHLKLSLLGGCPVVDVKRIAFMDAPSLSASTQNRCLEWSQKVSDRILAAKPDRVIVSAFASKETIDDGTGRNQQAQYRDAVQRRITPWVKHGSKVTIIRDTPLTLKTMSPTCLSSNSGKPLACSTARASAVIPDPVVAAVEALKPPRTGVVDMTDQFCDASRCYAAIGGLYVYFDGDHVARSYVGSMAALFERRFETADGKV</sequence>
<proteinExistence type="predicted"/>
<evidence type="ECO:0000313" key="4">
    <source>
        <dbReference type="EMBL" id="MDP5227235.1"/>
    </source>
</evidence>
<reference evidence="4 5" key="1">
    <citation type="submission" date="2023-08" db="EMBL/GenBank/DDBJ databases">
        <title>Arthrobacter horti sp. nov., isolated from forest soil.</title>
        <authorList>
            <person name="Park M."/>
        </authorList>
    </citation>
    <scope>NUCLEOTIDE SEQUENCE [LARGE SCALE GENOMIC DNA]</scope>
    <source>
        <strain evidence="4 5">YJM1</strain>
    </source>
</reference>
<keyword evidence="5" id="KW-1185">Reference proteome</keyword>
<dbReference type="RefSeq" id="WP_305996281.1">
    <property type="nucleotide sequence ID" value="NZ_JAVALS010000004.1"/>
</dbReference>
<organism evidence="4 5">
    <name type="scientific">Arthrobacter horti</name>
    <dbReference type="NCBI Taxonomy" id="3068273"/>
    <lineage>
        <taxon>Bacteria</taxon>
        <taxon>Bacillati</taxon>
        <taxon>Actinomycetota</taxon>
        <taxon>Actinomycetes</taxon>
        <taxon>Micrococcales</taxon>
        <taxon>Micrococcaceae</taxon>
        <taxon>Arthrobacter</taxon>
    </lineage>
</organism>
<keyword evidence="1" id="KW-1133">Transmembrane helix</keyword>
<accession>A0ABT9INS6</accession>
<feature type="transmembrane region" description="Helical" evidence="1">
    <location>
        <begin position="280"/>
        <end position="302"/>
    </location>
</feature>
<gene>
    <name evidence="4" type="ORF">Q9R02_08740</name>
</gene>
<dbReference type="EMBL" id="JAVALS010000004">
    <property type="protein sequence ID" value="MDP5227235.1"/>
    <property type="molecule type" value="Genomic_DNA"/>
</dbReference>
<dbReference type="GO" id="GO:0016746">
    <property type="term" value="F:acyltransferase activity"/>
    <property type="evidence" value="ECO:0007669"/>
    <property type="project" value="UniProtKB-KW"/>
</dbReference>
<dbReference type="InterPro" id="IPR002656">
    <property type="entry name" value="Acyl_transf_3_dom"/>
</dbReference>
<evidence type="ECO:0000256" key="1">
    <source>
        <dbReference type="SAM" id="Phobius"/>
    </source>
</evidence>
<feature type="transmembrane region" description="Helical" evidence="1">
    <location>
        <begin position="224"/>
        <end position="242"/>
    </location>
</feature>
<feature type="transmembrane region" description="Helical" evidence="1">
    <location>
        <begin position="254"/>
        <end position="274"/>
    </location>
</feature>
<evidence type="ECO:0000259" key="2">
    <source>
        <dbReference type="Pfam" id="PF01757"/>
    </source>
</evidence>
<feature type="domain" description="SGNH" evidence="3">
    <location>
        <begin position="463"/>
        <end position="708"/>
    </location>
</feature>
<dbReference type="InterPro" id="IPR043968">
    <property type="entry name" value="SGNH"/>
</dbReference>
<feature type="transmembrane region" description="Helical" evidence="1">
    <location>
        <begin position="187"/>
        <end position="209"/>
    </location>
</feature>
<keyword evidence="4" id="KW-0012">Acyltransferase</keyword>